<feature type="compositionally biased region" description="Acidic residues" evidence="1">
    <location>
        <begin position="283"/>
        <end position="295"/>
    </location>
</feature>
<sequence>MRVDVAELVLGHPTIPEDRRLYLTVLVNYDSSVVQDLPSIFCGVKETRWTLGSLPRWRVWPWETTTEASARWEGRAPISQRLALKKAIAAKAFLFDDNPDVKMYRNVAVNVYHGQAPLLTIYDGERYEGESLVESRDKWTVMETHFLHEYESKEDINDMMLERGFSLLTEEELEEIRRQEEEAEEKRRLEEKERRDARKKKEEAAKAKTAKLNARLAAAAERNRRRDEMKRIMSEKEANLRASNDSAAATAPSESDVENEAYPDDSTEKSGEEDPGTEGRADELEEDREEAEDSCGESSGADGGEGSVVENTDEEEKNSADIRLKSADIARRDALRGRRDDGRVVPPAHECSGEL</sequence>
<feature type="compositionally biased region" description="Acidic residues" evidence="1">
    <location>
        <begin position="255"/>
        <end position="265"/>
    </location>
</feature>
<comment type="caution">
    <text evidence="2">The sequence shown here is derived from an EMBL/GenBank/DDBJ whole genome shotgun (WGS) entry which is preliminary data.</text>
</comment>
<evidence type="ECO:0000256" key="1">
    <source>
        <dbReference type="SAM" id="MobiDB-lite"/>
    </source>
</evidence>
<proteinExistence type="predicted"/>
<accession>K0SSE4</accession>
<feature type="region of interest" description="Disordered" evidence="1">
    <location>
        <begin position="176"/>
        <end position="355"/>
    </location>
</feature>
<dbReference type="AlphaFoldDB" id="K0SSE4"/>
<feature type="compositionally biased region" description="Basic and acidic residues" evidence="1">
    <location>
        <begin position="176"/>
        <end position="206"/>
    </location>
</feature>
<organism evidence="2 3">
    <name type="scientific">Thalassiosira oceanica</name>
    <name type="common">Marine diatom</name>
    <dbReference type="NCBI Taxonomy" id="159749"/>
    <lineage>
        <taxon>Eukaryota</taxon>
        <taxon>Sar</taxon>
        <taxon>Stramenopiles</taxon>
        <taxon>Ochrophyta</taxon>
        <taxon>Bacillariophyta</taxon>
        <taxon>Coscinodiscophyceae</taxon>
        <taxon>Thalassiosirophycidae</taxon>
        <taxon>Thalassiosirales</taxon>
        <taxon>Thalassiosiraceae</taxon>
        <taxon>Thalassiosira</taxon>
    </lineage>
</organism>
<dbReference type="Proteomes" id="UP000266841">
    <property type="component" value="Unassembled WGS sequence"/>
</dbReference>
<dbReference type="EMBL" id="AGNL01010351">
    <property type="protein sequence ID" value="EJK69198.1"/>
    <property type="molecule type" value="Genomic_DNA"/>
</dbReference>
<evidence type="ECO:0000313" key="2">
    <source>
        <dbReference type="EMBL" id="EJK69198.1"/>
    </source>
</evidence>
<feature type="compositionally biased region" description="Basic and acidic residues" evidence="1">
    <location>
        <begin position="221"/>
        <end position="239"/>
    </location>
</feature>
<protein>
    <submittedName>
        <fullName evidence="2">Uncharacterized protein</fullName>
    </submittedName>
</protein>
<keyword evidence="3" id="KW-1185">Reference proteome</keyword>
<dbReference type="InterPro" id="IPR038219">
    <property type="entry name" value="Sep15/SelM_sf"/>
</dbReference>
<reference evidence="2 3" key="1">
    <citation type="journal article" date="2012" name="Genome Biol.">
        <title>Genome and low-iron response of an oceanic diatom adapted to chronic iron limitation.</title>
        <authorList>
            <person name="Lommer M."/>
            <person name="Specht M."/>
            <person name="Roy A.S."/>
            <person name="Kraemer L."/>
            <person name="Andreson R."/>
            <person name="Gutowska M.A."/>
            <person name="Wolf J."/>
            <person name="Bergner S.V."/>
            <person name="Schilhabel M.B."/>
            <person name="Klostermeier U.C."/>
            <person name="Beiko R.G."/>
            <person name="Rosenstiel P."/>
            <person name="Hippler M."/>
            <person name="Laroche J."/>
        </authorList>
    </citation>
    <scope>NUCLEOTIDE SEQUENCE [LARGE SCALE GENOMIC DNA]</scope>
    <source>
        <strain evidence="2 3">CCMP1005</strain>
    </source>
</reference>
<dbReference type="Gene3D" id="3.40.30.50">
    <property type="entry name" value="Sep15/SelM thioredoxin-like domain, active-site redox motif"/>
    <property type="match status" value="1"/>
</dbReference>
<gene>
    <name evidence="2" type="ORF">THAOC_09573</name>
</gene>
<feature type="compositionally biased region" description="Low complexity" evidence="1">
    <location>
        <begin position="210"/>
        <end position="220"/>
    </location>
</feature>
<feature type="compositionally biased region" description="Basic and acidic residues" evidence="1">
    <location>
        <begin position="266"/>
        <end position="282"/>
    </location>
</feature>
<feature type="compositionally biased region" description="Basic and acidic residues" evidence="1">
    <location>
        <begin position="317"/>
        <end position="343"/>
    </location>
</feature>
<name>K0SSE4_THAOC</name>
<evidence type="ECO:0000313" key="3">
    <source>
        <dbReference type="Proteomes" id="UP000266841"/>
    </source>
</evidence>